<feature type="repeat" description="WD" evidence="3">
    <location>
        <begin position="862"/>
        <end position="903"/>
    </location>
</feature>
<dbReference type="Proteomes" id="UP000694398">
    <property type="component" value="Unassembled WGS sequence"/>
</dbReference>
<dbReference type="InterPro" id="IPR036322">
    <property type="entry name" value="WD40_repeat_dom_sf"/>
</dbReference>
<dbReference type="InterPro" id="IPR015943">
    <property type="entry name" value="WD40/YVTN_repeat-like_dom_sf"/>
</dbReference>
<dbReference type="OMA" id="RGVQCVC"/>
<reference evidence="6" key="1">
    <citation type="submission" date="2025-08" db="UniProtKB">
        <authorList>
            <consortium name="Ensembl"/>
        </authorList>
    </citation>
    <scope>IDENTIFICATION</scope>
</reference>
<dbReference type="Gene3D" id="3.40.50.300">
    <property type="entry name" value="P-loop containing nucleotide triphosphate hydrolases"/>
    <property type="match status" value="1"/>
</dbReference>
<evidence type="ECO:0000313" key="7">
    <source>
        <dbReference type="Proteomes" id="UP000694398"/>
    </source>
</evidence>
<dbReference type="InterPro" id="IPR027417">
    <property type="entry name" value="P-loop_NTPase"/>
</dbReference>
<dbReference type="InterPro" id="IPR057588">
    <property type="entry name" value="NWD1/2-like_WH"/>
</dbReference>
<dbReference type="InterPro" id="IPR001680">
    <property type="entry name" value="WD40_rpt"/>
</dbReference>
<dbReference type="SMART" id="SM00320">
    <property type="entry name" value="WD40"/>
    <property type="match status" value="7"/>
</dbReference>
<feature type="repeat" description="WD" evidence="3">
    <location>
        <begin position="1117"/>
        <end position="1158"/>
    </location>
</feature>
<gene>
    <name evidence="6" type="primary">NWD1</name>
</gene>
<keyword evidence="1 3" id="KW-0853">WD repeat</keyword>
<dbReference type="SUPFAM" id="SSF52540">
    <property type="entry name" value="P-loop containing nucleoside triphosphate hydrolases"/>
    <property type="match status" value="1"/>
</dbReference>
<dbReference type="PANTHER" id="PTHR45013">
    <property type="entry name" value="NACHT DOMAIN- AND WD REPEAT-CONTAINING PROTEIN 1"/>
    <property type="match status" value="1"/>
</dbReference>
<dbReference type="SUPFAM" id="SSF50978">
    <property type="entry name" value="WD40 repeat-like"/>
    <property type="match status" value="1"/>
</dbReference>
<dbReference type="GO" id="GO:0005730">
    <property type="term" value="C:nucleolus"/>
    <property type="evidence" value="ECO:0007669"/>
    <property type="project" value="Ensembl"/>
</dbReference>
<dbReference type="InterPro" id="IPR043365">
    <property type="entry name" value="NWD1"/>
</dbReference>
<accession>A0A8C2V7E1</accession>
<feature type="repeat" description="WD" evidence="3">
    <location>
        <begin position="1377"/>
        <end position="1410"/>
    </location>
</feature>
<dbReference type="GO" id="GO:0010628">
    <property type="term" value="P:positive regulation of gene expression"/>
    <property type="evidence" value="ECO:0007669"/>
    <property type="project" value="Ensembl"/>
</dbReference>
<dbReference type="Ensembl" id="ENSCLAT00000010949.1">
    <property type="protein sequence ID" value="ENSCLAP00000010816.1"/>
    <property type="gene ID" value="ENSCLAG00000007464.1"/>
</dbReference>
<reference evidence="6" key="2">
    <citation type="submission" date="2025-09" db="UniProtKB">
        <authorList>
            <consortium name="Ensembl"/>
        </authorList>
    </citation>
    <scope>IDENTIFICATION</scope>
</reference>
<proteinExistence type="predicted"/>
<evidence type="ECO:0000313" key="6">
    <source>
        <dbReference type="Ensembl" id="ENSCLAP00000010816.1"/>
    </source>
</evidence>
<dbReference type="GO" id="GO:0005829">
    <property type="term" value="C:cytosol"/>
    <property type="evidence" value="ECO:0007669"/>
    <property type="project" value="Ensembl"/>
</dbReference>
<dbReference type="Pfam" id="PF00400">
    <property type="entry name" value="WD40"/>
    <property type="match status" value="5"/>
</dbReference>
<dbReference type="SUPFAM" id="SSF50998">
    <property type="entry name" value="Quinoprotein alcohol dehydrogenase-like"/>
    <property type="match status" value="1"/>
</dbReference>
<dbReference type="Gene3D" id="2.130.10.10">
    <property type="entry name" value="YVTN repeat-like/Quinoprotein amine dehydrogenase"/>
    <property type="match status" value="3"/>
</dbReference>
<dbReference type="PROSITE" id="PS50294">
    <property type="entry name" value="WD_REPEATS_REGION"/>
    <property type="match status" value="4"/>
</dbReference>
<feature type="repeat" description="WD" evidence="3">
    <location>
        <begin position="904"/>
        <end position="945"/>
    </location>
</feature>
<evidence type="ECO:0000256" key="1">
    <source>
        <dbReference type="ARBA" id="ARBA00022574"/>
    </source>
</evidence>
<evidence type="ECO:0000259" key="5">
    <source>
        <dbReference type="Pfam" id="PF25469"/>
    </source>
</evidence>
<evidence type="ECO:0000256" key="3">
    <source>
        <dbReference type="PROSITE-ProRule" id="PRU00221"/>
    </source>
</evidence>
<feature type="domain" description="NWD1/2-like winged helix-turn-helix" evidence="5">
    <location>
        <begin position="566"/>
        <end position="668"/>
    </location>
</feature>
<dbReference type="GeneTree" id="ENSGT00940000161635"/>
<dbReference type="Pfam" id="PF25469">
    <property type="entry name" value="WHD_NWD1"/>
    <property type="match status" value="1"/>
</dbReference>
<sequence>MDAEREALLGTACPELLTFCRKQGLPFEAVDLRWGLRDSEAADWLTAELCLEELERCQRTSLGPAFVALVGDQYGPCSLPRRIEEKEWEALLAQLSTRPRDLELVARRFRRDENSVPPSYVLQAVGAGEAPGPEEATLISVLRAAAQEAWRLGLISREQWQCYHHSGLQWELERGLLSGAPGATVLLREIPELGRHLLQDCALPVVDRLPDGCVDEVARGHLGSLKQRVAQERPGALTVHRLPWARDLVNPRNKAHARYLRELGEQFVASASRQLLQHLREQPPTPPGLAWLFQDIRHHLWQGAEATRAFCGRQELLARLGQRLRQDDRRPHSPLVLFGAPGTGKTAVLCKLAEQAAGLLGRKTVTVLRLLGTSQGSADARRLLASLCLQLCLAFGLPTPPGQVLQARARLGHFFHVLLHTVGRRDFESLVILLDAVDDLDPGCHSRGVPWLPLVCPPRVHLVLSACSGPRDALDAIRTTLRDPDAYWEVGPLGADQGREMVRTLLAEARRTLSPAQRDLLWASLPECGHPGRLWLAFHEAHSWASFSVPAPLTPSAEEATHQLCARLEQTHDPLLVAHVLGYIAASRHGLAEAELKDVLSLDDEVLLAAYSDWTPPSRELMRFPPLLWVRLRRDLGRCLARRPMHGTTLLAIAHRQLAEVVRARYLTPPRAAARHGVLADFFSGAWSQGTKKHITLPRVGRPLSLDRKVAPQPLWFSDSAANERKLAELPFHLLRAGRTEELLRDVLGDMSWLSCRVLSSGLDALLDDVDLCMPHVEGPELGLVREALELCRPALELRGAERSVLYTELLARLQHFAPSCPVLVGPLCRQAQAWLHACPQPVLVPLAGCLQPPGGPLRAVLTGCHRGVTALAWSPEEQLLVVGAQDGVVTVWDVQEQRVTHILTGHTGEVTCVAVLARGTLAISACRDHTLRLWHLLSGRERGTLRDAGLPDPQPCGLHMDEARNVVYAAWGSQISAWSLQTAELVFRVLGNISDPWVCVAVLVPHAGLLALSRGGVVSMWSPDTGQLQGTRLLPSSPDETLTCAAPVHRQGRVIAGFSSGSIAVEHEDWRLDRLPEAACFLVLAEDESLLAAGFGSRVRVFLAAAEGFRRLLATDLQHEDRVETAVFGPQNNLIVTGSWDGLVQVWSLSEQGVLLAALEGVGGPVSLLARTGTLVASASRQSSSLKVWDLSFPQRLGRPAAFLDRTGLAAVSHRGNFVYFPKAGDKSKITVWDVAEGEAQDALDTSSEVRRLEVAEGPKLLFAGLASGAVLVFPLDSRQDVLCVPPPEARKPVVDMALSKREDRLAVAYDNIVLVLDVAPGDPCPAVEGPVYTFYTQLPETVASVAVLGDRRVLYGMTSGDLFLYACADSQVFPLEAHGSRVTCVDVSHGEQLAVSGSQEGQLCLWDLGTCACRLELGYASSYCPGVRCACFSQDDKYVFAGLQDRSVIVWSVLDGTLLASQLVHAVVTRIIPTSNGFIAPTSHGYILRERFQCLASRASEQGPLGKFQKAVWRVKWRQRRELAEGAPQDSASEGTQGREPKPNKRSQVCLIV</sequence>
<evidence type="ECO:0000256" key="2">
    <source>
        <dbReference type="ARBA" id="ARBA00022737"/>
    </source>
</evidence>
<keyword evidence="7" id="KW-1185">Reference proteome</keyword>
<dbReference type="PROSITE" id="PS50082">
    <property type="entry name" value="WD_REPEATS_2"/>
    <property type="match status" value="4"/>
</dbReference>
<name>A0A8C2V7E1_CHILA</name>
<organism evidence="6 7">
    <name type="scientific">Chinchilla lanigera</name>
    <name type="common">Long-tailed chinchilla</name>
    <name type="synonym">Chinchilla villidera</name>
    <dbReference type="NCBI Taxonomy" id="34839"/>
    <lineage>
        <taxon>Eukaryota</taxon>
        <taxon>Metazoa</taxon>
        <taxon>Chordata</taxon>
        <taxon>Craniata</taxon>
        <taxon>Vertebrata</taxon>
        <taxon>Euteleostomi</taxon>
        <taxon>Mammalia</taxon>
        <taxon>Eutheria</taxon>
        <taxon>Euarchontoglires</taxon>
        <taxon>Glires</taxon>
        <taxon>Rodentia</taxon>
        <taxon>Hystricomorpha</taxon>
        <taxon>Chinchillidae</taxon>
        <taxon>Chinchilla</taxon>
    </lineage>
</organism>
<dbReference type="InterPro" id="IPR011047">
    <property type="entry name" value="Quinoprotein_ADH-like_sf"/>
</dbReference>
<dbReference type="PANTHER" id="PTHR45013:SF1">
    <property type="entry name" value="NACHT DOMAIN- AND WD REPEAT-CONTAINING PROTEIN 1"/>
    <property type="match status" value="1"/>
</dbReference>
<feature type="region of interest" description="Disordered" evidence="4">
    <location>
        <begin position="1525"/>
        <end position="1555"/>
    </location>
</feature>
<protein>
    <submittedName>
        <fullName evidence="6">NACHT and WD repeat domain containing 1</fullName>
    </submittedName>
</protein>
<keyword evidence="2" id="KW-0677">Repeat</keyword>
<evidence type="ECO:0000256" key="4">
    <source>
        <dbReference type="SAM" id="MobiDB-lite"/>
    </source>
</evidence>